<sequence length="450" mass="51651">MSGVKKAIFFVLLLFALQPISASSFAQTSVLQSGPMVCFSEMREVSLWVQTNEQAIVRFEYWEKHKPEEKHSTISAEAIKFYGYTCELIADEVEPGKTYEYTLFINEKPVDRPYPLEFRTPALWQWRGNPPEFTVAVGSCAYINEAQFDRPGKGYGGGYEIFESIHKKRPDLMLWLGDNVYYREPDWNTRTGMIYRYTHTRSLPELQPLLGSTHHYAIWDDHDYGPNNSDRSFWNKDNALEVFKLFWGNPSYGVNGMPGVTTQFQWGDVDFFLLDNRFFRTPDTRKTGDRTLLGKEQFEWLIDALCTSQATFKIIAIGGQVLNSVADFETYATYGDEREHLIDEITKNNISGVIFVSGDRHFAELSKLPRDGNYPLYEVTTSPLTSGPYIGAAREQNKYREKGTIVTERNFATMTFSGSESDRKVTITVFNTKGEKLWSKTIEAAELRNL</sequence>
<feature type="chain" id="PRO_5002795823" evidence="1">
    <location>
        <begin position="27"/>
        <end position="450"/>
    </location>
</feature>
<dbReference type="SUPFAM" id="SSF56300">
    <property type="entry name" value="Metallo-dependent phosphatases"/>
    <property type="match status" value="1"/>
</dbReference>
<dbReference type="InterPro" id="IPR038607">
    <property type="entry name" value="PhoD-like_sf"/>
</dbReference>
<dbReference type="PANTHER" id="PTHR33987">
    <property type="entry name" value="CALCINEURIN-LIKE METALLO-PHOSPHOESTERASE SUPERFAMILY PROTEIN"/>
    <property type="match status" value="1"/>
</dbReference>
<dbReference type="eggNOG" id="COG3540">
    <property type="taxonomic scope" value="Bacteria"/>
</dbReference>
<dbReference type="Gene3D" id="3.60.21.70">
    <property type="entry name" value="PhoD-like phosphatase"/>
    <property type="match status" value="1"/>
</dbReference>
<dbReference type="STRING" id="517418.Ctha_2249"/>
<proteinExistence type="predicted"/>
<dbReference type="RefSeq" id="WP_012500783.1">
    <property type="nucleotide sequence ID" value="NC_011026.1"/>
</dbReference>
<dbReference type="Pfam" id="PF09423">
    <property type="entry name" value="PhoD"/>
    <property type="match status" value="1"/>
</dbReference>
<dbReference type="KEGG" id="cts:Ctha_2249"/>
<dbReference type="InterPro" id="IPR029052">
    <property type="entry name" value="Metallo-depent_PP-like"/>
</dbReference>
<dbReference type="PANTHER" id="PTHR33987:SF1">
    <property type="entry name" value="CALCINEURIN-LIKE METALLO-PHOSPHOESTERASE SUPERFAMILY PROTEIN"/>
    <property type="match status" value="1"/>
</dbReference>
<name>B3QW46_CHLT3</name>
<dbReference type="EMBL" id="CP001100">
    <property type="protein sequence ID" value="ACF14700.1"/>
    <property type="molecule type" value="Genomic_DNA"/>
</dbReference>
<keyword evidence="4" id="KW-1185">Reference proteome</keyword>
<dbReference type="CDD" id="cd07389">
    <property type="entry name" value="MPP_PhoD"/>
    <property type="match status" value="1"/>
</dbReference>
<evidence type="ECO:0000259" key="2">
    <source>
        <dbReference type="Pfam" id="PF09423"/>
    </source>
</evidence>
<protein>
    <submittedName>
        <fullName evidence="3">Phosphodiesterase I</fullName>
    </submittedName>
</protein>
<evidence type="ECO:0000256" key="1">
    <source>
        <dbReference type="SAM" id="SignalP"/>
    </source>
</evidence>
<dbReference type="InterPro" id="IPR018946">
    <property type="entry name" value="PhoD-like_MPP"/>
</dbReference>
<organism evidence="3 4">
    <name type="scientific">Chloroherpeton thalassium (strain ATCC 35110 / GB-78)</name>
    <dbReference type="NCBI Taxonomy" id="517418"/>
    <lineage>
        <taxon>Bacteria</taxon>
        <taxon>Pseudomonadati</taxon>
        <taxon>Chlorobiota</taxon>
        <taxon>Chlorobiia</taxon>
        <taxon>Chlorobiales</taxon>
        <taxon>Chloroherpetonaceae</taxon>
        <taxon>Chloroherpeton</taxon>
    </lineage>
</organism>
<reference evidence="3 4" key="1">
    <citation type="submission" date="2008-06" db="EMBL/GenBank/DDBJ databases">
        <title>Complete sequence of Chloroherpeton thalassium ATCC 35110.</title>
        <authorList>
            <consortium name="US DOE Joint Genome Institute"/>
            <person name="Lucas S."/>
            <person name="Copeland A."/>
            <person name="Lapidus A."/>
            <person name="Glavina del Rio T."/>
            <person name="Dalin E."/>
            <person name="Tice H."/>
            <person name="Bruce D."/>
            <person name="Goodwin L."/>
            <person name="Pitluck S."/>
            <person name="Schmutz J."/>
            <person name="Larimer F."/>
            <person name="Land M."/>
            <person name="Hauser L."/>
            <person name="Kyrpides N."/>
            <person name="Mikhailova N."/>
            <person name="Liu Z."/>
            <person name="Li T."/>
            <person name="Zhao F."/>
            <person name="Overmann J."/>
            <person name="Bryant D.A."/>
            <person name="Richardson P."/>
        </authorList>
    </citation>
    <scope>NUCLEOTIDE SEQUENCE [LARGE SCALE GENOMIC DNA]</scope>
    <source>
        <strain evidence="4">ATCC 35110 / GB-78</strain>
    </source>
</reference>
<dbReference type="OrthoDB" id="9763616at2"/>
<gene>
    <name evidence="3" type="ordered locus">Ctha_2249</name>
</gene>
<dbReference type="AlphaFoldDB" id="B3QW46"/>
<accession>B3QW46</accession>
<feature type="domain" description="PhoD-like phosphatase metallophosphatase" evidence="2">
    <location>
        <begin position="262"/>
        <end position="404"/>
    </location>
</feature>
<feature type="signal peptide" evidence="1">
    <location>
        <begin position="1"/>
        <end position="26"/>
    </location>
</feature>
<evidence type="ECO:0000313" key="4">
    <source>
        <dbReference type="Proteomes" id="UP000001208"/>
    </source>
</evidence>
<evidence type="ECO:0000313" key="3">
    <source>
        <dbReference type="EMBL" id="ACF14700.1"/>
    </source>
</evidence>
<keyword evidence="1" id="KW-0732">Signal</keyword>
<dbReference type="Proteomes" id="UP000001208">
    <property type="component" value="Chromosome"/>
</dbReference>
<dbReference type="HOGENOM" id="CLU_041740_3_0_10"/>